<feature type="domain" description="SSD" evidence="2">
    <location>
        <begin position="354"/>
        <end position="483"/>
    </location>
</feature>
<dbReference type="Proteomes" id="UP001169066">
    <property type="component" value="Unassembled WGS sequence"/>
</dbReference>
<evidence type="ECO:0000313" key="3">
    <source>
        <dbReference type="EMBL" id="MDM5264554.1"/>
    </source>
</evidence>
<dbReference type="SUPFAM" id="SSF82714">
    <property type="entry name" value="Multidrug efflux transporter AcrB TolC docking domain, DN and DC subdomains"/>
    <property type="match status" value="1"/>
</dbReference>
<keyword evidence="1" id="KW-1133">Transmembrane helix</keyword>
<feature type="transmembrane region" description="Helical" evidence="1">
    <location>
        <begin position="968"/>
        <end position="986"/>
    </location>
</feature>
<dbReference type="Pfam" id="PF00873">
    <property type="entry name" value="ACR_tran"/>
    <property type="match status" value="1"/>
</dbReference>
<keyword evidence="1" id="KW-0812">Transmembrane</keyword>
<feature type="transmembrane region" description="Helical" evidence="1">
    <location>
        <begin position="992"/>
        <end position="1015"/>
    </location>
</feature>
<dbReference type="Gene3D" id="3.30.70.1320">
    <property type="entry name" value="Multidrug efflux transporter AcrB pore domain like"/>
    <property type="match status" value="1"/>
</dbReference>
<dbReference type="InterPro" id="IPR001036">
    <property type="entry name" value="Acrflvin-R"/>
</dbReference>
<feature type="transmembrane region" description="Helical" evidence="1">
    <location>
        <begin position="357"/>
        <end position="376"/>
    </location>
</feature>
<feature type="transmembrane region" description="Helical" evidence="1">
    <location>
        <begin position="926"/>
        <end position="948"/>
    </location>
</feature>
<feature type="transmembrane region" description="Helical" evidence="1">
    <location>
        <begin position="382"/>
        <end position="406"/>
    </location>
</feature>
<dbReference type="InterPro" id="IPR000731">
    <property type="entry name" value="SSD"/>
</dbReference>
<dbReference type="Gene3D" id="1.20.1640.10">
    <property type="entry name" value="Multidrug efflux transporter AcrB transmembrane domain"/>
    <property type="match status" value="2"/>
</dbReference>
<gene>
    <name evidence="3" type="ORF">PF327_10150</name>
</gene>
<feature type="transmembrane region" description="Helical" evidence="1">
    <location>
        <begin position="331"/>
        <end position="350"/>
    </location>
</feature>
<dbReference type="EMBL" id="JAQIBC010000009">
    <property type="protein sequence ID" value="MDM5264554.1"/>
    <property type="molecule type" value="Genomic_DNA"/>
</dbReference>
<feature type="transmembrane region" description="Helical" evidence="1">
    <location>
        <begin position="872"/>
        <end position="891"/>
    </location>
</feature>
<sequence>MMRIINYFIENKSLNYVLLVFILFLGINSYYNIPKELFPEIALDKIAIRGSYAGASADNLDKMAVRDIEDELGNIQGIEKIETVIKSGTFSIVIDLNEGADKTDALNKAKDAIARSRQYLPSDMTEPTAELLMHNRPLIRLSLSSEHMTKGQLIETAKDVKAKIARNPYVSEVQIYGDADQEVSVQINEEAVRAYGLDPAAVITAISKTSYIYPIGDIKQSGNYIFLSTVNGKENKEAWESVLIKIGEQQVRLGDVAKVDITYPQDTTLSTFNGRNNITLVISKGPEGNSMHISRDLQTYAKEKLSKEFPDVYFDFYQDSSKPVKDRLNTVISNLMFGLVLVFLSMALLINVRIASIVAMGIPISFAIGIMFLYFTGYSINIVSLLGGLIVIGIVVDDAIVVSENIQRHINEGMERKEAVYQGLKEMVLPVTLATLTTIAAFLPLFMLTGEIKNFIILIPITVIMILLGSLLESFFFLPLHADEVLKKQKNVINWEPLQEKYEALLHLVIRFKYIFLFTFVIVIPILTVLTIKMLNFQFFPSFDGNYLYITGKSNMDTTIEETDKIAKEIEQYVISQKETYALKSTSTVVGYRKSLAGADENGDNMLYITMELYDMEPQSFIDTYINPILNFSFMFNDPEKVRKKHTYDLAQQLREEIAPMMTKYQLEELGVREDKPGLIKNDIQINLSGKDGEQIADAMQRIEDNLSVIPYVKDVGNNAQLGKMEYKLRINAYGEQLGMSEVEIAQTLSGYFLDSRKAMTFSENGVMEIRTKSIVKDSEKTLMNFMIPTPSGSVVKLTDVVDIEKIRAYEKIEKRDGNTVKSVFANIDKKKTTAVAVLKKIKPLLDTIQDEGVDVSLLGEQEKNQQFKNDMIRSLIIAVFLILITLLFIFPKIRYALMVMSVIPFSLLGALVGHMLIGINLSMPSVIGMLGLAGVVINDGIIMLDFLHGTHNAETFYERAKLRLRPILITSITTFLGLFTLIFYATGQAVILQPIAISIGFGLIWGTVLNLVYLPSLYAVVNKIQPGRES</sequence>
<protein>
    <submittedName>
        <fullName evidence="3">Efflux RND transporter permease subunit</fullName>
    </submittedName>
</protein>
<feature type="transmembrane region" description="Helical" evidence="1">
    <location>
        <begin position="427"/>
        <end position="449"/>
    </location>
</feature>
<dbReference type="PANTHER" id="PTHR32063">
    <property type="match status" value="1"/>
</dbReference>
<name>A0ABT7QUE5_9BACT</name>
<feature type="transmembrane region" description="Helical" evidence="1">
    <location>
        <begin position="12"/>
        <end position="31"/>
    </location>
</feature>
<dbReference type="PROSITE" id="PS50156">
    <property type="entry name" value="SSD"/>
    <property type="match status" value="1"/>
</dbReference>
<reference evidence="3" key="1">
    <citation type="submission" date="2023-01" db="EMBL/GenBank/DDBJ databases">
        <title>Sulfurovum sp. XTW-4 genome assembly.</title>
        <authorList>
            <person name="Wang J."/>
        </authorList>
    </citation>
    <scope>NUCLEOTIDE SEQUENCE</scope>
    <source>
        <strain evidence="3">XTW-4</strain>
    </source>
</reference>
<comment type="caution">
    <text evidence="3">The sequence shown here is derived from an EMBL/GenBank/DDBJ whole genome shotgun (WGS) entry which is preliminary data.</text>
</comment>
<dbReference type="PRINTS" id="PR00702">
    <property type="entry name" value="ACRIFLAVINRP"/>
</dbReference>
<dbReference type="SUPFAM" id="SSF82866">
    <property type="entry name" value="Multidrug efflux transporter AcrB transmembrane domain"/>
    <property type="match status" value="2"/>
</dbReference>
<dbReference type="Gene3D" id="3.30.2090.10">
    <property type="entry name" value="Multidrug efflux transporter AcrB TolC docking domain, DN and DC subdomains"/>
    <property type="match status" value="2"/>
</dbReference>
<dbReference type="Gene3D" id="3.30.70.1430">
    <property type="entry name" value="Multidrug efflux transporter AcrB pore domain"/>
    <property type="match status" value="2"/>
</dbReference>
<dbReference type="Gene3D" id="3.30.70.1440">
    <property type="entry name" value="Multidrug efflux transporter AcrB pore domain"/>
    <property type="match status" value="1"/>
</dbReference>
<dbReference type="RefSeq" id="WP_289402458.1">
    <property type="nucleotide sequence ID" value="NZ_JAQIBC010000009.1"/>
</dbReference>
<proteinExistence type="predicted"/>
<feature type="transmembrane region" description="Helical" evidence="1">
    <location>
        <begin position="455"/>
        <end position="480"/>
    </location>
</feature>
<dbReference type="PANTHER" id="PTHR32063:SF33">
    <property type="entry name" value="RND SUPERFAMILY EFFLUX PUMP PERMEASE COMPONENT"/>
    <property type="match status" value="1"/>
</dbReference>
<organism evidence="3 4">
    <name type="scientific">Sulfurovum xiamenensis</name>
    <dbReference type="NCBI Taxonomy" id="3019066"/>
    <lineage>
        <taxon>Bacteria</taxon>
        <taxon>Pseudomonadati</taxon>
        <taxon>Campylobacterota</taxon>
        <taxon>Epsilonproteobacteria</taxon>
        <taxon>Campylobacterales</taxon>
        <taxon>Sulfurovaceae</taxon>
        <taxon>Sulfurovum</taxon>
    </lineage>
</organism>
<keyword evidence="1" id="KW-0472">Membrane</keyword>
<dbReference type="InterPro" id="IPR027463">
    <property type="entry name" value="AcrB_DN_DC_subdom"/>
</dbReference>
<accession>A0ABT7QUE5</accession>
<keyword evidence="4" id="KW-1185">Reference proteome</keyword>
<feature type="transmembrane region" description="Helical" evidence="1">
    <location>
        <begin position="898"/>
        <end position="920"/>
    </location>
</feature>
<dbReference type="SUPFAM" id="SSF82693">
    <property type="entry name" value="Multidrug efflux transporter AcrB pore domain, PN1, PN2, PC1 and PC2 subdomains"/>
    <property type="match status" value="2"/>
</dbReference>
<evidence type="ECO:0000313" key="4">
    <source>
        <dbReference type="Proteomes" id="UP001169066"/>
    </source>
</evidence>
<feature type="transmembrane region" description="Helical" evidence="1">
    <location>
        <begin position="514"/>
        <end position="535"/>
    </location>
</feature>
<evidence type="ECO:0000256" key="1">
    <source>
        <dbReference type="SAM" id="Phobius"/>
    </source>
</evidence>
<evidence type="ECO:0000259" key="2">
    <source>
        <dbReference type="PROSITE" id="PS50156"/>
    </source>
</evidence>